<keyword evidence="1" id="KW-0732">Signal</keyword>
<dbReference type="Proteomes" id="UP000271624">
    <property type="component" value="Unassembled WGS sequence"/>
</dbReference>
<dbReference type="SUPFAM" id="SSF55166">
    <property type="entry name" value="Hedgehog/DD-peptidase"/>
    <property type="match status" value="1"/>
</dbReference>
<accession>A0A433VKN4</accession>
<dbReference type="Pfam" id="PF02557">
    <property type="entry name" value="VanY"/>
    <property type="match status" value="1"/>
</dbReference>
<sequence>MLNRFLKKGIYICLVIFTSLTLVASNGNVNHVTGANDLKTNEDCLIERALKKPTSNRPCITNPIPSITPIPTPNLALPQKERFLAFITTQLPLIPNPNTFEYIMLRQYGAPFVNLNSAIKLPPKVFFPNPEETRTYQASLVMSKVNSGNNCLLQKAAADAFNIADKQINIPLKSGYGAGDCTRTYETNLRFWKKYANNNTLERVKQGRETAILNVVAPPGTSQHLWGLAIDLRVSYSAQRKALNQNGWFQTVETDLPHWTYLGVPEEKLPDFGFNKKIVRGITYWLTPL</sequence>
<protein>
    <recommendedName>
        <fullName evidence="2">D-alanyl-D-alanine carboxypeptidase-like core domain-containing protein</fullName>
    </recommendedName>
</protein>
<dbReference type="EMBL" id="RSCL01000006">
    <property type="protein sequence ID" value="RUT06650.1"/>
    <property type="molecule type" value="Genomic_DNA"/>
</dbReference>
<feature type="domain" description="D-alanyl-D-alanine carboxypeptidase-like core" evidence="2">
    <location>
        <begin position="166"/>
        <end position="246"/>
    </location>
</feature>
<dbReference type="AlphaFoldDB" id="A0A433VKN4"/>
<dbReference type="InterPro" id="IPR009045">
    <property type="entry name" value="Zn_M74/Hedgehog-like"/>
</dbReference>
<dbReference type="InterPro" id="IPR003709">
    <property type="entry name" value="VanY-like_core_dom"/>
</dbReference>
<dbReference type="GO" id="GO:0006508">
    <property type="term" value="P:proteolysis"/>
    <property type="evidence" value="ECO:0007669"/>
    <property type="project" value="InterPro"/>
</dbReference>
<evidence type="ECO:0000259" key="2">
    <source>
        <dbReference type="Pfam" id="PF02557"/>
    </source>
</evidence>
<organism evidence="3 4">
    <name type="scientific">Dulcicalothrix desertica PCC 7102</name>
    <dbReference type="NCBI Taxonomy" id="232991"/>
    <lineage>
        <taxon>Bacteria</taxon>
        <taxon>Bacillati</taxon>
        <taxon>Cyanobacteriota</taxon>
        <taxon>Cyanophyceae</taxon>
        <taxon>Nostocales</taxon>
        <taxon>Calotrichaceae</taxon>
        <taxon>Dulcicalothrix</taxon>
    </lineage>
</organism>
<comment type="caution">
    <text evidence="3">The sequence shown here is derived from an EMBL/GenBank/DDBJ whole genome shotgun (WGS) entry which is preliminary data.</text>
</comment>
<proteinExistence type="predicted"/>
<feature type="chain" id="PRO_5030092571" description="D-alanyl-D-alanine carboxypeptidase-like core domain-containing protein" evidence="1">
    <location>
        <begin position="25"/>
        <end position="289"/>
    </location>
</feature>
<evidence type="ECO:0000313" key="4">
    <source>
        <dbReference type="Proteomes" id="UP000271624"/>
    </source>
</evidence>
<dbReference type="GO" id="GO:0008233">
    <property type="term" value="F:peptidase activity"/>
    <property type="evidence" value="ECO:0007669"/>
    <property type="project" value="InterPro"/>
</dbReference>
<dbReference type="Gene3D" id="3.30.1380.10">
    <property type="match status" value="1"/>
</dbReference>
<reference evidence="3" key="1">
    <citation type="submission" date="2018-12" db="EMBL/GenBank/DDBJ databases">
        <authorList>
            <person name="Will S."/>
            <person name="Neumann-Schaal M."/>
            <person name="Henke P."/>
        </authorList>
    </citation>
    <scope>NUCLEOTIDE SEQUENCE</scope>
    <source>
        <strain evidence="3">PCC 7102</strain>
    </source>
</reference>
<dbReference type="CDD" id="cd14814">
    <property type="entry name" value="Peptidase_M15"/>
    <property type="match status" value="1"/>
</dbReference>
<feature type="signal peptide" evidence="1">
    <location>
        <begin position="1"/>
        <end position="24"/>
    </location>
</feature>
<gene>
    <name evidence="3" type="ORF">DSM106972_029070</name>
</gene>
<dbReference type="RefSeq" id="WP_127081436.1">
    <property type="nucleotide sequence ID" value="NZ_RSCL01000006.1"/>
</dbReference>
<evidence type="ECO:0000313" key="3">
    <source>
        <dbReference type="EMBL" id="RUT06650.1"/>
    </source>
</evidence>
<name>A0A433VKN4_9CYAN</name>
<keyword evidence="4" id="KW-1185">Reference proteome</keyword>
<dbReference type="OrthoDB" id="5496837at2"/>
<reference evidence="3" key="2">
    <citation type="journal article" date="2019" name="Genome Biol. Evol.">
        <title>Day and night: Metabolic profiles and evolutionary relationships of six axenic non-marine cyanobacteria.</title>
        <authorList>
            <person name="Will S.E."/>
            <person name="Henke P."/>
            <person name="Boedeker C."/>
            <person name="Huang S."/>
            <person name="Brinkmann H."/>
            <person name="Rohde M."/>
            <person name="Jarek M."/>
            <person name="Friedl T."/>
            <person name="Seufert S."/>
            <person name="Schumacher M."/>
            <person name="Overmann J."/>
            <person name="Neumann-Schaal M."/>
            <person name="Petersen J."/>
        </authorList>
    </citation>
    <scope>NUCLEOTIDE SEQUENCE [LARGE SCALE GENOMIC DNA]</scope>
    <source>
        <strain evidence="3">PCC 7102</strain>
    </source>
</reference>
<evidence type="ECO:0000256" key="1">
    <source>
        <dbReference type="SAM" id="SignalP"/>
    </source>
</evidence>